<evidence type="ECO:0000313" key="3">
    <source>
        <dbReference type="Proteomes" id="UP001551329"/>
    </source>
</evidence>
<gene>
    <name evidence="2" type="ORF">AB0A88_37720</name>
</gene>
<protein>
    <recommendedName>
        <fullName evidence="4">Lipoprotein</fullName>
    </recommendedName>
</protein>
<comment type="caution">
    <text evidence="2">The sequence shown here is derived from an EMBL/GenBank/DDBJ whole genome shotgun (WGS) entry which is preliminary data.</text>
</comment>
<dbReference type="EMBL" id="JBEZAE010000047">
    <property type="protein sequence ID" value="MEU7075818.1"/>
    <property type="molecule type" value="Genomic_DNA"/>
</dbReference>
<reference evidence="2 3" key="1">
    <citation type="submission" date="2024-06" db="EMBL/GenBank/DDBJ databases">
        <title>The Natural Products Discovery Center: Release of the First 8490 Sequenced Strains for Exploring Actinobacteria Biosynthetic Diversity.</title>
        <authorList>
            <person name="Kalkreuter E."/>
            <person name="Kautsar S.A."/>
            <person name="Yang D."/>
            <person name="Bader C.D."/>
            <person name="Teijaro C.N."/>
            <person name="Fluegel L."/>
            <person name="Davis C.M."/>
            <person name="Simpson J.R."/>
            <person name="Lauterbach L."/>
            <person name="Steele A.D."/>
            <person name="Gui C."/>
            <person name="Meng S."/>
            <person name="Li G."/>
            <person name="Viehrig K."/>
            <person name="Ye F."/>
            <person name="Su P."/>
            <person name="Kiefer A.F."/>
            <person name="Nichols A."/>
            <person name="Cepeda A.J."/>
            <person name="Yan W."/>
            <person name="Fan B."/>
            <person name="Jiang Y."/>
            <person name="Adhikari A."/>
            <person name="Zheng C.-J."/>
            <person name="Schuster L."/>
            <person name="Cowan T.M."/>
            <person name="Smanski M.J."/>
            <person name="Chevrette M.G."/>
            <person name="De Carvalho L.P.S."/>
            <person name="Shen B."/>
        </authorList>
    </citation>
    <scope>NUCLEOTIDE SEQUENCE [LARGE SCALE GENOMIC DNA]</scope>
    <source>
        <strain evidence="2 3">NPDC045974</strain>
    </source>
</reference>
<organism evidence="2 3">
    <name type="scientific">Streptomyces narbonensis</name>
    <dbReference type="NCBI Taxonomy" id="67333"/>
    <lineage>
        <taxon>Bacteria</taxon>
        <taxon>Bacillati</taxon>
        <taxon>Actinomycetota</taxon>
        <taxon>Actinomycetes</taxon>
        <taxon>Kitasatosporales</taxon>
        <taxon>Streptomycetaceae</taxon>
        <taxon>Streptomyces</taxon>
    </lineage>
</organism>
<dbReference type="Proteomes" id="UP001551329">
    <property type="component" value="Unassembled WGS sequence"/>
</dbReference>
<keyword evidence="1" id="KW-1133">Transmembrane helix</keyword>
<keyword evidence="1" id="KW-0472">Membrane</keyword>
<keyword evidence="3" id="KW-1185">Reference proteome</keyword>
<accession>A0ABV3CMV4</accession>
<proteinExistence type="predicted"/>
<feature type="transmembrane region" description="Helical" evidence="1">
    <location>
        <begin position="18"/>
        <end position="36"/>
    </location>
</feature>
<evidence type="ECO:0000313" key="2">
    <source>
        <dbReference type="EMBL" id="MEU7075818.1"/>
    </source>
</evidence>
<sequence>MGAEPSQETWGSRLRGHIGWWLGALSAGIGILAFLLTRCESKAPSFGDWKVKANAICEQEAPQITNKIHEATSALKVFNEKSDPTQPELDAMAGKQRNVAAAFSHLVGSWRGLDQPDGHKDDIEKMYSAGQDVSSTTYDMANAIEANEHDFSYWQAQLDSGKQLAVEMQALELDQCEAMIGAPEDWELEAS</sequence>
<keyword evidence="1" id="KW-0812">Transmembrane</keyword>
<dbReference type="RefSeq" id="WP_358478230.1">
    <property type="nucleotide sequence ID" value="NZ_JBEZAE010000047.1"/>
</dbReference>
<name>A0ABV3CMV4_9ACTN</name>
<evidence type="ECO:0008006" key="4">
    <source>
        <dbReference type="Google" id="ProtNLM"/>
    </source>
</evidence>
<evidence type="ECO:0000256" key="1">
    <source>
        <dbReference type="SAM" id="Phobius"/>
    </source>
</evidence>